<gene>
    <name evidence="2" type="ORF">CACET_c15290</name>
</gene>
<dbReference type="KEGG" id="cace:CACET_c15290"/>
<reference evidence="2 3" key="1">
    <citation type="submission" date="2014-10" db="EMBL/GenBank/DDBJ databases">
        <title>Genome sequence of Clostridium aceticum DSM 1496.</title>
        <authorList>
            <person name="Poehlein A."/>
            <person name="Schiel-Bengelsdorf B."/>
            <person name="Gottschalk G."/>
            <person name="Duerre P."/>
            <person name="Daniel R."/>
        </authorList>
    </citation>
    <scope>NUCLEOTIDE SEQUENCE [LARGE SCALE GENOMIC DNA]</scope>
    <source>
        <strain evidence="2 3">DSM 1496</strain>
    </source>
</reference>
<keyword evidence="2" id="KW-0255">Endonuclease</keyword>
<keyword evidence="3" id="KW-1185">Reference proteome</keyword>
<evidence type="ECO:0000259" key="1">
    <source>
        <dbReference type="Pfam" id="PF04471"/>
    </source>
</evidence>
<organism evidence="2 3">
    <name type="scientific">Clostridium aceticum</name>
    <dbReference type="NCBI Taxonomy" id="84022"/>
    <lineage>
        <taxon>Bacteria</taxon>
        <taxon>Bacillati</taxon>
        <taxon>Bacillota</taxon>
        <taxon>Clostridia</taxon>
        <taxon>Eubacteriales</taxon>
        <taxon>Clostridiaceae</taxon>
        <taxon>Clostridium</taxon>
    </lineage>
</organism>
<proteinExistence type="predicted"/>
<dbReference type="AlphaFoldDB" id="A0A0D8ID49"/>
<dbReference type="Pfam" id="PF04471">
    <property type="entry name" value="Mrr_cat"/>
    <property type="match status" value="1"/>
</dbReference>
<dbReference type="InterPro" id="IPR007560">
    <property type="entry name" value="Restrct_endonuc_IV_Mrr"/>
</dbReference>
<dbReference type="SUPFAM" id="SSF52980">
    <property type="entry name" value="Restriction endonuclease-like"/>
    <property type="match status" value="1"/>
</dbReference>
<dbReference type="RefSeq" id="WP_044823738.1">
    <property type="nucleotide sequence ID" value="NZ_CP009687.1"/>
</dbReference>
<dbReference type="InterPro" id="IPR011335">
    <property type="entry name" value="Restrct_endonuc-II-like"/>
</dbReference>
<evidence type="ECO:0000313" key="3">
    <source>
        <dbReference type="Proteomes" id="UP000035704"/>
    </source>
</evidence>
<accession>A0A0D8ID49</accession>
<name>A0A0D8ID49_9CLOT</name>
<dbReference type="PATRIC" id="fig|84022.5.peg.2981"/>
<dbReference type="InterPro" id="IPR011856">
    <property type="entry name" value="tRNA_endonuc-like_dom_sf"/>
</dbReference>
<dbReference type="EMBL" id="CP009687">
    <property type="protein sequence ID" value="AKL94978.1"/>
    <property type="molecule type" value="Genomic_DNA"/>
</dbReference>
<sequence>MPDTMTPTYSGWQAPPRGIPLGSSSQFEGVGNGRDVIRNIIKGENMIYSYLDYLKDRYEYSKKGDVKDIKLEKHKLPQEIKNFYSRRGECPLCKIHAKLVFDKSDSMTMSKDYFTLKRIWECPKCGWWESFEDSIEEYDYITKVDSYHIEELNYAILKKFDEKDKDLPLDVLLEELKKNQDILYDIHFYKMEKLVQHVFTQYFNCEVKHVGKTADGGKDLIIVQKDEPILVQVKRRTKKDGTESVSTVRDLLGTMFIENKRKGIIVSTADHFTKPSIKVRDDLINEKRLDMFELYDIERFCSMLDLYNKTDEKTWHKIASKW</sequence>
<dbReference type="PANTHER" id="PTHR30015">
    <property type="entry name" value="MRR RESTRICTION SYSTEM PROTEIN"/>
    <property type="match status" value="1"/>
</dbReference>
<keyword evidence="2" id="KW-0378">Hydrolase</keyword>
<dbReference type="OrthoDB" id="2083315at2"/>
<dbReference type="STRING" id="84022.CACET_c15290"/>
<evidence type="ECO:0000313" key="2">
    <source>
        <dbReference type="EMBL" id="AKL94978.1"/>
    </source>
</evidence>
<dbReference type="Proteomes" id="UP000035704">
    <property type="component" value="Chromosome"/>
</dbReference>
<dbReference type="PANTHER" id="PTHR30015:SF7">
    <property type="entry name" value="TYPE IV METHYL-DIRECTED RESTRICTION ENZYME ECOKMRR"/>
    <property type="match status" value="1"/>
</dbReference>
<dbReference type="GO" id="GO:0015666">
    <property type="term" value="F:restriction endodeoxyribonuclease activity"/>
    <property type="evidence" value="ECO:0007669"/>
    <property type="project" value="TreeGrafter"/>
</dbReference>
<keyword evidence="2" id="KW-0540">Nuclease</keyword>
<dbReference type="InterPro" id="IPR052906">
    <property type="entry name" value="Type_IV_Methyl-Rstrct_Enzyme"/>
</dbReference>
<protein>
    <submittedName>
        <fullName evidence="2">Restriction endonuclease</fullName>
    </submittedName>
</protein>
<dbReference type="GO" id="GO:0003677">
    <property type="term" value="F:DNA binding"/>
    <property type="evidence" value="ECO:0007669"/>
    <property type="project" value="InterPro"/>
</dbReference>
<feature type="domain" description="Restriction endonuclease type IV Mrr" evidence="1">
    <location>
        <begin position="188"/>
        <end position="303"/>
    </location>
</feature>
<dbReference type="Gene3D" id="3.40.1350.10">
    <property type="match status" value="1"/>
</dbReference>
<dbReference type="GO" id="GO:0009307">
    <property type="term" value="P:DNA restriction-modification system"/>
    <property type="evidence" value="ECO:0007669"/>
    <property type="project" value="InterPro"/>
</dbReference>